<dbReference type="PANTHER" id="PTHR31307:SF3">
    <property type="entry name" value="HOMEODOMAIN-LIKE SUPERFAMILY PROTEIN"/>
    <property type="match status" value="1"/>
</dbReference>
<feature type="domain" description="MADF" evidence="3">
    <location>
        <begin position="22"/>
        <end position="124"/>
    </location>
</feature>
<dbReference type="HOGENOM" id="CLU_042756_0_0_1"/>
<gene>
    <name evidence="4" type="ORF">AMTR_s00002p00164190</name>
</gene>
<evidence type="ECO:0000259" key="2">
    <source>
        <dbReference type="PROSITE" id="PS50090"/>
    </source>
</evidence>
<dbReference type="OrthoDB" id="1901794at2759"/>
<dbReference type="eggNOG" id="KOG4282">
    <property type="taxonomic scope" value="Eukaryota"/>
</dbReference>
<organism evidence="4 5">
    <name type="scientific">Amborella trichopoda</name>
    <dbReference type="NCBI Taxonomy" id="13333"/>
    <lineage>
        <taxon>Eukaryota</taxon>
        <taxon>Viridiplantae</taxon>
        <taxon>Streptophyta</taxon>
        <taxon>Embryophyta</taxon>
        <taxon>Tracheophyta</taxon>
        <taxon>Spermatophyta</taxon>
        <taxon>Magnoliopsida</taxon>
        <taxon>Amborellales</taxon>
        <taxon>Amborellaceae</taxon>
        <taxon>Amborella</taxon>
    </lineage>
</organism>
<dbReference type="Gene3D" id="1.10.10.60">
    <property type="entry name" value="Homeodomain-like"/>
    <property type="match status" value="1"/>
</dbReference>
<evidence type="ECO:0008006" key="6">
    <source>
        <dbReference type="Google" id="ProtNLM"/>
    </source>
</evidence>
<feature type="region of interest" description="Disordered" evidence="1">
    <location>
        <begin position="1"/>
        <end position="36"/>
    </location>
</feature>
<name>W1P0H6_AMBTC</name>
<dbReference type="Gramene" id="ERN01061">
    <property type="protein sequence ID" value="ERN01061"/>
    <property type="gene ID" value="AMTR_s00002p00164190"/>
</dbReference>
<dbReference type="PROSITE" id="PS50090">
    <property type="entry name" value="MYB_LIKE"/>
    <property type="match status" value="1"/>
</dbReference>
<dbReference type="InterPro" id="IPR006578">
    <property type="entry name" value="MADF-dom"/>
</dbReference>
<dbReference type="Proteomes" id="UP000017836">
    <property type="component" value="Unassembled WGS sequence"/>
</dbReference>
<dbReference type="Pfam" id="PF13837">
    <property type="entry name" value="Myb_DNA-bind_4"/>
    <property type="match status" value="1"/>
</dbReference>
<dbReference type="InterPro" id="IPR044823">
    <property type="entry name" value="ASIL1/2-like"/>
</dbReference>
<sequence length="279" mass="31988">MALAAPTSSSSLPEGDAEPEPSLSPRPRKPPGPWTHEETLALIDVYQEKWFSLKRGQLKASHWDEVAELVCLRCGYSSPSKTATQCRHKVEKLRKRYRTERQKNPDYSSWPYFRKMEFMESPGLPKKNPNPRASPSPSPNSSIPNGIPLQKVRFVSDTGPRPLTFNAVKLNREDAERSYLPSPPPHPRSQRSCPSSRAGVKHARDPISELTSVVKCIGEGFMKLEHMKMEMMRDMERMRMEMEMKRMEMVLESQQHVAELFARALYSTKKFRRDPSSES</sequence>
<dbReference type="AlphaFoldDB" id="W1P0H6"/>
<dbReference type="FunFam" id="1.10.10.60:FF:000152">
    <property type="entry name" value="Trihelix transcription factor ASIL2"/>
    <property type="match status" value="1"/>
</dbReference>
<evidence type="ECO:0000313" key="4">
    <source>
        <dbReference type="EMBL" id="ERN01061.1"/>
    </source>
</evidence>
<dbReference type="SMART" id="SM00595">
    <property type="entry name" value="MADF"/>
    <property type="match status" value="1"/>
</dbReference>
<reference evidence="5" key="1">
    <citation type="journal article" date="2013" name="Science">
        <title>The Amborella genome and the evolution of flowering plants.</title>
        <authorList>
            <consortium name="Amborella Genome Project"/>
        </authorList>
    </citation>
    <scope>NUCLEOTIDE SEQUENCE [LARGE SCALE GENOMIC DNA]</scope>
</reference>
<evidence type="ECO:0000259" key="3">
    <source>
        <dbReference type="PROSITE" id="PS51029"/>
    </source>
</evidence>
<dbReference type="EMBL" id="KI394767">
    <property type="protein sequence ID" value="ERN01061.1"/>
    <property type="molecule type" value="Genomic_DNA"/>
</dbReference>
<feature type="region of interest" description="Disordered" evidence="1">
    <location>
        <begin position="121"/>
        <end position="147"/>
    </location>
</feature>
<feature type="region of interest" description="Disordered" evidence="1">
    <location>
        <begin position="175"/>
        <end position="204"/>
    </location>
</feature>
<dbReference type="InterPro" id="IPR044822">
    <property type="entry name" value="Myb_DNA-bind_4"/>
</dbReference>
<accession>W1P0H6</accession>
<protein>
    <recommendedName>
        <fullName evidence="6">Myb-like domain-containing protein</fullName>
    </recommendedName>
</protein>
<proteinExistence type="predicted"/>
<dbReference type="PROSITE" id="PS51029">
    <property type="entry name" value="MADF"/>
    <property type="match status" value="1"/>
</dbReference>
<evidence type="ECO:0000313" key="5">
    <source>
        <dbReference type="Proteomes" id="UP000017836"/>
    </source>
</evidence>
<dbReference type="SMART" id="SM00717">
    <property type="entry name" value="SANT"/>
    <property type="match status" value="1"/>
</dbReference>
<evidence type="ECO:0000256" key="1">
    <source>
        <dbReference type="SAM" id="MobiDB-lite"/>
    </source>
</evidence>
<keyword evidence="5" id="KW-1185">Reference proteome</keyword>
<dbReference type="KEGG" id="atr:18429137"/>
<dbReference type="PANTHER" id="PTHR31307">
    <property type="entry name" value="TRIHELIX TRANSCRIPTION FACTOR ASIL2"/>
    <property type="match status" value="1"/>
</dbReference>
<dbReference type="InterPro" id="IPR001005">
    <property type="entry name" value="SANT/Myb"/>
</dbReference>
<dbReference type="OMA" id="ENHINTN"/>
<feature type="domain" description="Myb-like" evidence="2">
    <location>
        <begin position="26"/>
        <end position="94"/>
    </location>
</feature>